<gene>
    <name evidence="1" type="ORF">H6G83_20245</name>
</gene>
<reference evidence="1 2" key="1">
    <citation type="journal article" date="2020" name="ISME J.">
        <title>Comparative genomics reveals insights into cyanobacterial evolution and habitat adaptation.</title>
        <authorList>
            <person name="Chen M.Y."/>
            <person name="Teng W.K."/>
            <person name="Zhao L."/>
            <person name="Hu C.X."/>
            <person name="Zhou Y.K."/>
            <person name="Han B.P."/>
            <person name="Song L.R."/>
            <person name="Shu W.S."/>
        </authorList>
    </citation>
    <scope>NUCLEOTIDE SEQUENCE [LARGE SCALE GENOMIC DNA]</scope>
    <source>
        <strain evidence="1 2">FACHB-119</strain>
    </source>
</reference>
<dbReference type="Proteomes" id="UP000661112">
    <property type="component" value="Unassembled WGS sequence"/>
</dbReference>
<sequence>MGSLSPARTEFKLAKSLNGLDLAISVMEFKARANCSLLPDAIALSTTANKERSQLIYSA</sequence>
<evidence type="ECO:0000313" key="1">
    <source>
        <dbReference type="EMBL" id="MBD2502904.1"/>
    </source>
</evidence>
<dbReference type="EMBL" id="JACJSG010000029">
    <property type="protein sequence ID" value="MBD2502904.1"/>
    <property type="molecule type" value="Genomic_DNA"/>
</dbReference>
<comment type="caution">
    <text evidence="1">The sequence shown here is derived from an EMBL/GenBank/DDBJ whole genome shotgun (WGS) entry which is preliminary data.</text>
</comment>
<proteinExistence type="predicted"/>
<accession>A0ABR8D6Y3</accession>
<organism evidence="1 2">
    <name type="scientific">Anabaena azotica FACHB-119</name>
    <dbReference type="NCBI Taxonomy" id="947527"/>
    <lineage>
        <taxon>Bacteria</taxon>
        <taxon>Bacillati</taxon>
        <taxon>Cyanobacteriota</taxon>
        <taxon>Cyanophyceae</taxon>
        <taxon>Nostocales</taxon>
        <taxon>Nostocaceae</taxon>
        <taxon>Anabaena</taxon>
        <taxon>Anabaena azotica</taxon>
    </lineage>
</organism>
<dbReference type="RefSeq" id="WP_190475609.1">
    <property type="nucleotide sequence ID" value="NZ_JACJSG010000029.1"/>
</dbReference>
<evidence type="ECO:0000313" key="2">
    <source>
        <dbReference type="Proteomes" id="UP000661112"/>
    </source>
</evidence>
<name>A0ABR8D6Y3_9NOST</name>
<keyword evidence="2" id="KW-1185">Reference proteome</keyword>
<protein>
    <submittedName>
        <fullName evidence="1">Uncharacterized protein</fullName>
    </submittedName>
</protein>